<dbReference type="HOGENOM" id="CLU_002025_0_1_5"/>
<dbReference type="Pfam" id="PF08494">
    <property type="entry name" value="DEAD_assoc"/>
    <property type="match status" value="1"/>
</dbReference>
<dbReference type="Gene3D" id="3.40.50.300">
    <property type="entry name" value="P-loop containing nucleotide triphosphate hydrolases"/>
    <property type="match status" value="2"/>
</dbReference>
<dbReference type="KEGG" id="cse:Cseg_1390"/>
<dbReference type="FunFam" id="3.40.50.300:FF:003384">
    <property type="entry name" value="DNA ligase-associated DEXH box helicase"/>
    <property type="match status" value="1"/>
</dbReference>
<keyword evidence="6" id="KW-0238">DNA-binding</keyword>
<evidence type="ECO:0000256" key="10">
    <source>
        <dbReference type="SAM" id="MobiDB-lite"/>
    </source>
</evidence>
<dbReference type="CDD" id="cd18796">
    <property type="entry name" value="SF2_C_LHR"/>
    <property type="match status" value="1"/>
</dbReference>
<dbReference type="InterPro" id="IPR011545">
    <property type="entry name" value="DEAD/DEAH_box_helicase_dom"/>
</dbReference>
<keyword evidence="8" id="KW-0413">Isomerase</keyword>
<comment type="similarity">
    <text evidence="9">Belongs to the Lhr helicase family. Lhr-Core subfamily.</text>
</comment>
<reference evidence="14" key="1">
    <citation type="journal article" date="2011" name="J. Bacteriol.">
        <title>Genome sequences of eight morphologically diverse alphaproteobacteria.</title>
        <authorList>
            <consortium name="US DOE Joint Genome Institute"/>
            <person name="Brown P.J."/>
            <person name="Kysela D.T."/>
            <person name="Buechlein A."/>
            <person name="Hemmerich C."/>
            <person name="Brun Y.V."/>
        </authorList>
    </citation>
    <scope>NUCLEOTIDE SEQUENCE [LARGE SCALE GENOMIC DNA]</scope>
    <source>
        <strain evidence="14">ATCC 21756 / DSM 7131 / JCM 7823 / NBRC 15250 / LMG 17158 / TK0059</strain>
    </source>
</reference>
<dbReference type="SMART" id="SM00487">
    <property type="entry name" value="DEXDc"/>
    <property type="match status" value="1"/>
</dbReference>
<dbReference type="Pfam" id="PF19306">
    <property type="entry name" value="WHD_Lhr"/>
    <property type="match status" value="1"/>
</dbReference>
<dbReference type="PANTHER" id="PTHR47962">
    <property type="entry name" value="ATP-DEPENDENT HELICASE LHR-RELATED-RELATED"/>
    <property type="match status" value="1"/>
</dbReference>
<dbReference type="RefSeq" id="WP_013078548.1">
    <property type="nucleotide sequence ID" value="NC_014100.1"/>
</dbReference>
<dbReference type="GO" id="GO:0016887">
    <property type="term" value="F:ATP hydrolysis activity"/>
    <property type="evidence" value="ECO:0007669"/>
    <property type="project" value="TreeGrafter"/>
</dbReference>
<evidence type="ECO:0000256" key="8">
    <source>
        <dbReference type="ARBA" id="ARBA00023235"/>
    </source>
</evidence>
<evidence type="ECO:0000256" key="7">
    <source>
        <dbReference type="ARBA" id="ARBA00023204"/>
    </source>
</evidence>
<dbReference type="InterPro" id="IPR052511">
    <property type="entry name" value="ATP-dep_Helicase"/>
</dbReference>
<evidence type="ECO:0000256" key="2">
    <source>
        <dbReference type="ARBA" id="ARBA00022763"/>
    </source>
</evidence>
<dbReference type="Pfam" id="PF00271">
    <property type="entry name" value="Helicase_C"/>
    <property type="match status" value="1"/>
</dbReference>
<dbReference type="InterPro" id="IPR014001">
    <property type="entry name" value="Helicase_ATP-bd"/>
</dbReference>
<evidence type="ECO:0000313" key="14">
    <source>
        <dbReference type="Proteomes" id="UP000002629"/>
    </source>
</evidence>
<evidence type="ECO:0000313" key="13">
    <source>
        <dbReference type="EMBL" id="ADG09881.1"/>
    </source>
</evidence>
<dbReference type="GO" id="GO:0006281">
    <property type="term" value="P:DNA repair"/>
    <property type="evidence" value="ECO:0007669"/>
    <property type="project" value="UniProtKB-KW"/>
</dbReference>
<evidence type="ECO:0000256" key="3">
    <source>
        <dbReference type="ARBA" id="ARBA00022801"/>
    </source>
</evidence>
<feature type="region of interest" description="Disordered" evidence="10">
    <location>
        <begin position="206"/>
        <end position="249"/>
    </location>
</feature>
<dbReference type="PROSITE" id="PS51194">
    <property type="entry name" value="HELICASE_CTER"/>
    <property type="match status" value="1"/>
</dbReference>
<evidence type="ECO:0000259" key="11">
    <source>
        <dbReference type="PROSITE" id="PS51192"/>
    </source>
</evidence>
<feature type="domain" description="Helicase ATP-binding" evidence="11">
    <location>
        <begin position="30"/>
        <end position="212"/>
    </location>
</feature>
<dbReference type="InterPro" id="IPR013701">
    <property type="entry name" value="Lhr-like_DEAD/DEAH_assoc"/>
</dbReference>
<dbReference type="PANTHER" id="PTHR47962:SF3">
    <property type="entry name" value="LARGE ATP-DEPENDENT HELICASE-RELATED PROTEIN"/>
    <property type="match status" value="1"/>
</dbReference>
<dbReference type="InterPro" id="IPR017170">
    <property type="entry name" value="Lhr-like"/>
</dbReference>
<dbReference type="eggNOG" id="COG1201">
    <property type="taxonomic scope" value="Bacteria"/>
</dbReference>
<dbReference type="STRING" id="509190.Cseg_1390"/>
<evidence type="ECO:0000259" key="12">
    <source>
        <dbReference type="PROSITE" id="PS51194"/>
    </source>
</evidence>
<dbReference type="GO" id="GO:0005524">
    <property type="term" value="F:ATP binding"/>
    <property type="evidence" value="ECO:0007669"/>
    <property type="project" value="UniProtKB-KW"/>
</dbReference>
<dbReference type="GO" id="GO:0003677">
    <property type="term" value="F:DNA binding"/>
    <property type="evidence" value="ECO:0007669"/>
    <property type="project" value="UniProtKB-KW"/>
</dbReference>
<feature type="domain" description="Helicase C-terminal" evidence="12">
    <location>
        <begin position="287"/>
        <end position="438"/>
    </location>
</feature>
<keyword evidence="7" id="KW-0234">DNA repair</keyword>
<keyword evidence="3" id="KW-0378">Hydrolase</keyword>
<name>D5VIR5_CAUST</name>
<dbReference type="EMBL" id="CP002008">
    <property type="protein sequence ID" value="ADG09881.1"/>
    <property type="molecule type" value="Genomic_DNA"/>
</dbReference>
<organism evidence="13 14">
    <name type="scientific">Caulobacter segnis (strain ATCC 21756 / DSM 7131 / JCM 7823 / NBRC 15250 / LMG 17158 / TK0059)</name>
    <name type="common">Mycoplana segnis</name>
    <dbReference type="NCBI Taxonomy" id="509190"/>
    <lineage>
        <taxon>Bacteria</taxon>
        <taxon>Pseudomonadati</taxon>
        <taxon>Pseudomonadota</taxon>
        <taxon>Alphaproteobacteria</taxon>
        <taxon>Caulobacterales</taxon>
        <taxon>Caulobacteraceae</taxon>
        <taxon>Caulobacter</taxon>
    </lineage>
</organism>
<dbReference type="SUPFAM" id="SSF52540">
    <property type="entry name" value="P-loop containing nucleoside triphosphate hydrolases"/>
    <property type="match status" value="1"/>
</dbReference>
<dbReference type="Proteomes" id="UP000002629">
    <property type="component" value="Chromosome"/>
</dbReference>
<dbReference type="InterPro" id="IPR045628">
    <property type="entry name" value="Lhr_WH_dom"/>
</dbReference>
<keyword evidence="1" id="KW-0547">Nucleotide-binding</keyword>
<proteinExistence type="inferred from homology"/>
<sequence>MLAADALPPRFQQWFADRGWSPRAHQLAMLEKAREGRGALLIAPTGGGKTLAGFLPSLIELAERPPRNAPAGVHTLYISPLKALAVDVERNLLTPIREMGLPIVAESRTGDTGEARKARQRVRPPDILLTTPEQLALFCAWEGAREYFADLSCVIIDEAHAIWPSKRGDLLALGLARLQRFAPRLRRVGLSATVDDPDLVRKWLGTNRAEDPPSRAGEVSAEPTEGASTAELQLAPSDPPGHLPRSRGRISEPDIDLVLGSGGAQPVVEVLVSGGRVPWAGHTAEHAMAEVYEIIKSSKTALVFVNTRFQAEFAFQRLWELNEDDLPIALHHGSLSAEQRRKVEAAMARGELRAVVCTSTLDMGIDWGDVDLVIQLAAPKGASRMVQRIGRANHRLDEPSRALFVPASRFEMLECRAAADAILENHLDGDPPRLGALDVLAQHVMGCACSEPFALTALYDEVRSAGPYAGLSWEDFETVVDFVSTGGYALRTYDKFRRIVQTPEGLWTARNAQARQQHRMNVGAIVSPGMISIRIGGGRRPMGGRKIGEAEEGYFEQLTPGDTFVFAGQVWRYNSLVGADAFVTPAPNDDPKMPSWGGSKFPLSTYLASRVRQMMHDEREWTALPGDVQEWLAWQKIRSAIPDEGEMLLETFPRGKRFHLVCYPFDGRLAHTTLAMLLTRRLDRLGVGPLGFVCNDYALNIWSLRPMDGLDLDELFAQDMLGDDLEAWLDESFMMKRAFKHCALIAGLIERRHPGAEKSGRQVTFSTDLIYDVLRKHQPDHLMLRCARHDAATGMLDIARLGDMLSRVRGRIRHVTLDRVSPFAVPIMLEIGRERAPGDAAGEMILAEAEEDLIAEAMS</sequence>
<evidence type="ECO:0000256" key="5">
    <source>
        <dbReference type="ARBA" id="ARBA00022840"/>
    </source>
</evidence>
<evidence type="ECO:0000256" key="6">
    <source>
        <dbReference type="ARBA" id="ARBA00023125"/>
    </source>
</evidence>
<dbReference type="GO" id="GO:0004386">
    <property type="term" value="F:helicase activity"/>
    <property type="evidence" value="ECO:0007669"/>
    <property type="project" value="UniProtKB-KW"/>
</dbReference>
<dbReference type="PROSITE" id="PS51192">
    <property type="entry name" value="HELICASE_ATP_BIND_1"/>
    <property type="match status" value="1"/>
</dbReference>
<keyword evidence="5" id="KW-0067">ATP-binding</keyword>
<dbReference type="InterPro" id="IPR027417">
    <property type="entry name" value="P-loop_NTPase"/>
</dbReference>
<dbReference type="AlphaFoldDB" id="D5VIR5"/>
<dbReference type="InterPro" id="IPR001650">
    <property type="entry name" value="Helicase_C-like"/>
</dbReference>
<evidence type="ECO:0000256" key="9">
    <source>
        <dbReference type="ARBA" id="ARBA00093467"/>
    </source>
</evidence>
<keyword evidence="2" id="KW-0227">DNA damage</keyword>
<dbReference type="Pfam" id="PF00270">
    <property type="entry name" value="DEAD"/>
    <property type="match status" value="1"/>
</dbReference>
<protein>
    <submittedName>
        <fullName evidence="13">DEAD/H associated domain protein</fullName>
    </submittedName>
</protein>
<accession>D5VIR5</accession>
<dbReference type="SMART" id="SM00490">
    <property type="entry name" value="HELICc"/>
    <property type="match status" value="1"/>
</dbReference>
<keyword evidence="4" id="KW-0347">Helicase</keyword>
<evidence type="ECO:0000256" key="1">
    <source>
        <dbReference type="ARBA" id="ARBA00022741"/>
    </source>
</evidence>
<gene>
    <name evidence="13" type="ordered locus">Cseg_1390</name>
</gene>
<evidence type="ECO:0000256" key="4">
    <source>
        <dbReference type="ARBA" id="ARBA00022806"/>
    </source>
</evidence>
<dbReference type="PIRSF" id="PIRSF037307">
    <property type="entry name" value="Lhr-like_helic_prd"/>
    <property type="match status" value="1"/>
</dbReference>